<accession>A0ABR7TH61</accession>
<reference evidence="2 3" key="1">
    <citation type="journal article" date="2020" name="Microorganisms">
        <title>New Insight into Antimicrobial Compounds from Food and Marine-Sourced Carnobacterium Species through Phenotype and Genome Analyses.</title>
        <authorList>
            <person name="Begrem S."/>
            <person name="Ivaniuk F."/>
            <person name="Gigout-Chevalier F."/>
            <person name="Kolypczuk L."/>
            <person name="Bonnetot S."/>
            <person name="Leroi F."/>
            <person name="Grovel O."/>
            <person name="Delbarre-Ladrat C."/>
            <person name="Passerini D."/>
        </authorList>
    </citation>
    <scope>NUCLEOTIDE SEQUENCE [LARGE SCALE GENOMIC DNA]</scope>
    <source>
        <strain evidence="2 3">MIP2551</strain>
    </source>
</reference>
<feature type="region of interest" description="Disordered" evidence="1">
    <location>
        <begin position="1"/>
        <end position="21"/>
    </location>
</feature>
<organism evidence="2 3">
    <name type="scientific">Carnobacterium inhibens</name>
    <dbReference type="NCBI Taxonomy" id="147709"/>
    <lineage>
        <taxon>Bacteria</taxon>
        <taxon>Bacillati</taxon>
        <taxon>Bacillota</taxon>
        <taxon>Bacilli</taxon>
        <taxon>Lactobacillales</taxon>
        <taxon>Carnobacteriaceae</taxon>
        <taxon>Carnobacterium</taxon>
    </lineage>
</organism>
<comment type="caution">
    <text evidence="2">The sequence shown here is derived from an EMBL/GenBank/DDBJ whole genome shotgun (WGS) entry which is preliminary data.</text>
</comment>
<keyword evidence="3" id="KW-1185">Reference proteome</keyword>
<proteinExistence type="predicted"/>
<sequence length="209" mass="24528">MKLEEFRKDREEKRSKRQKLDNSIKNDKETLVILEKDYKEALLTDNDKQADSLFPQIEQAKERIKRNEHKSKTLQTIYNDGIKENALKTVLEVAAIKKDYQVKLDELDEEMKPLLEKRQQLIKQADTLSNEFNQTKEEYYLLIDRYALDRKELIKNGAMSTNLEPFKDTKTIQAILTTNRAVQRKDQQQTLPENATIEDLAKSKRIIGG</sequence>
<dbReference type="EMBL" id="WNJQ01000026">
    <property type="protein sequence ID" value="MBC9826436.1"/>
    <property type="molecule type" value="Genomic_DNA"/>
</dbReference>
<evidence type="ECO:0000313" key="2">
    <source>
        <dbReference type="EMBL" id="MBC9826436.1"/>
    </source>
</evidence>
<dbReference type="Proteomes" id="UP000638836">
    <property type="component" value="Unassembled WGS sequence"/>
</dbReference>
<evidence type="ECO:0000313" key="3">
    <source>
        <dbReference type="Proteomes" id="UP000638836"/>
    </source>
</evidence>
<gene>
    <name evidence="2" type="ORF">GLO26_11745</name>
</gene>
<evidence type="ECO:0000256" key="1">
    <source>
        <dbReference type="SAM" id="MobiDB-lite"/>
    </source>
</evidence>
<name>A0ABR7TH61_9LACT</name>
<dbReference type="RefSeq" id="WP_187949251.1">
    <property type="nucleotide sequence ID" value="NZ_WNJQ01000026.1"/>
</dbReference>
<protein>
    <submittedName>
        <fullName evidence="2">Uncharacterized protein</fullName>
    </submittedName>
</protein>